<evidence type="ECO:0000313" key="3">
    <source>
        <dbReference type="EMBL" id="QBK05736.1"/>
    </source>
</evidence>
<dbReference type="RefSeq" id="WP_131281021.1">
    <property type="nucleotide sequence ID" value="NZ_CP031395.1"/>
</dbReference>
<dbReference type="GO" id="GO:0019748">
    <property type="term" value="P:secondary metabolic process"/>
    <property type="evidence" value="ECO:0007669"/>
    <property type="project" value="TreeGrafter"/>
</dbReference>
<dbReference type="InterPro" id="IPR006680">
    <property type="entry name" value="Amidohydro-rel"/>
</dbReference>
<accession>A0A4P6UM25</accession>
<dbReference type="Proteomes" id="UP000292939">
    <property type="component" value="Chromosome"/>
</dbReference>
<evidence type="ECO:0000313" key="4">
    <source>
        <dbReference type="Proteomes" id="UP000292939"/>
    </source>
</evidence>
<dbReference type="GO" id="GO:0016831">
    <property type="term" value="F:carboxy-lyase activity"/>
    <property type="evidence" value="ECO:0007669"/>
    <property type="project" value="InterPro"/>
</dbReference>
<sequence length="357" mass="40221">MELKMPDLGQPHAPQKVPYLRIATEEAWAPRDMLDLYRKLFERGDVDPGFHGLMGFYMSSPSERAQHIMRCLVDLDELRLQHMDAAGVDKAVVAITSPGVQVMDRATAVSFARTANDELAEAVRRHPTRLAGMIAIAPQDPVAAAKEIERGVTRLGMNAVIINSHTQGEYLSDAKFWDIFAAAEAHDAPIYLHPNALPPGMLPYFQEAGLDGAIYGFGVETGLHALRIITAGVFDRFPKLRMILGHMGEALPFWAYRLDYMHQATVRSKRYESVKPLAKRPSDYLRENFYITNSGVAWEHAIKFTQAFMGVDRVMYAMDYPYQYAVDEVNLLDAMDLPLEHKRQFFQSNAEAVFKLA</sequence>
<keyword evidence="3" id="KW-0378">Hydrolase</keyword>
<dbReference type="Gene3D" id="3.20.20.140">
    <property type="entry name" value="Metal-dependent hydrolases"/>
    <property type="match status" value="1"/>
</dbReference>
<dbReference type="OrthoDB" id="8673173at2"/>
<reference evidence="3 4" key="1">
    <citation type="submission" date="2018-07" db="EMBL/GenBank/DDBJ databases">
        <title>Exploring interactions and the metabolic potential of the ultra-small soil bacteria Hylemonella gracilis.</title>
        <authorList>
            <person name="Tyc O."/>
            <person name="Kulkarni P."/>
            <person name="Gawehns F."/>
            <person name="Hundscheid M."/>
            <person name="Zweers H."/>
            <person name="Garbeva P."/>
        </authorList>
    </citation>
    <scope>NUCLEOTIDE SEQUENCE [LARGE SCALE GENOMIC DNA]</scope>
    <source>
        <strain evidence="3 4">NS1</strain>
    </source>
</reference>
<evidence type="ECO:0000259" key="2">
    <source>
        <dbReference type="Pfam" id="PF04909"/>
    </source>
</evidence>
<dbReference type="Pfam" id="PF04909">
    <property type="entry name" value="Amidohydro_2"/>
    <property type="match status" value="1"/>
</dbReference>
<feature type="domain" description="Amidohydrolase-related" evidence="2">
    <location>
        <begin position="79"/>
        <end position="356"/>
    </location>
</feature>
<dbReference type="EMBL" id="CP031395">
    <property type="protein sequence ID" value="QBK05736.1"/>
    <property type="molecule type" value="Genomic_DNA"/>
</dbReference>
<protein>
    <submittedName>
        <fullName evidence="3">Amidohydrolase</fullName>
    </submittedName>
</protein>
<proteinExistence type="predicted"/>
<dbReference type="PANTHER" id="PTHR21240">
    <property type="entry name" value="2-AMINO-3-CARBOXYLMUCONATE-6-SEMIALDEHYDE DECARBOXYLASE"/>
    <property type="match status" value="1"/>
</dbReference>
<organism evidence="3 4">
    <name type="scientific">Hylemonella gracilis</name>
    <dbReference type="NCBI Taxonomy" id="80880"/>
    <lineage>
        <taxon>Bacteria</taxon>
        <taxon>Pseudomonadati</taxon>
        <taxon>Pseudomonadota</taxon>
        <taxon>Betaproteobacteria</taxon>
        <taxon>Burkholderiales</taxon>
        <taxon>Comamonadaceae</taxon>
        <taxon>Hylemonella</taxon>
    </lineage>
</organism>
<dbReference type="InterPro" id="IPR032465">
    <property type="entry name" value="ACMSD"/>
</dbReference>
<dbReference type="GO" id="GO:0016787">
    <property type="term" value="F:hydrolase activity"/>
    <property type="evidence" value="ECO:0007669"/>
    <property type="project" value="UniProtKB-KW"/>
</dbReference>
<dbReference type="PANTHER" id="PTHR21240:SF30">
    <property type="entry name" value="AMIDOHYDROLASE-RELATED DOMAIN-CONTAINING PROTEIN-RELATED"/>
    <property type="match status" value="1"/>
</dbReference>
<evidence type="ECO:0000256" key="1">
    <source>
        <dbReference type="ARBA" id="ARBA00023239"/>
    </source>
</evidence>
<dbReference type="SUPFAM" id="SSF51556">
    <property type="entry name" value="Metallo-dependent hydrolases"/>
    <property type="match status" value="1"/>
</dbReference>
<keyword evidence="1" id="KW-0456">Lyase</keyword>
<dbReference type="AlphaFoldDB" id="A0A4P6UM25"/>
<dbReference type="InterPro" id="IPR032466">
    <property type="entry name" value="Metal_Hydrolase"/>
</dbReference>
<dbReference type="KEGG" id="hgr:DW355_14310"/>
<name>A0A4P6UM25_9BURK</name>
<dbReference type="GO" id="GO:0005829">
    <property type="term" value="C:cytosol"/>
    <property type="evidence" value="ECO:0007669"/>
    <property type="project" value="TreeGrafter"/>
</dbReference>
<gene>
    <name evidence="3" type="ORF">DW355_14310</name>
</gene>